<dbReference type="EMBL" id="JBHFFA010000003">
    <property type="protein sequence ID" value="KAL2636306.1"/>
    <property type="molecule type" value="Genomic_DNA"/>
</dbReference>
<keyword evidence="2" id="KW-1185">Reference proteome</keyword>
<dbReference type="AlphaFoldDB" id="A0ABD1Z0D4"/>
<reference evidence="1 2" key="1">
    <citation type="submission" date="2024-09" db="EMBL/GenBank/DDBJ databases">
        <title>Chromosome-scale assembly of Riccia fluitans.</title>
        <authorList>
            <person name="Paukszto L."/>
            <person name="Sawicki J."/>
            <person name="Karawczyk K."/>
            <person name="Piernik-Szablinska J."/>
            <person name="Szczecinska M."/>
            <person name="Mazdziarz M."/>
        </authorList>
    </citation>
    <scope>NUCLEOTIDE SEQUENCE [LARGE SCALE GENOMIC DNA]</scope>
    <source>
        <strain evidence="1">Rf_01</strain>
        <tissue evidence="1">Aerial parts of the thallus</tissue>
    </source>
</reference>
<organism evidence="1 2">
    <name type="scientific">Riccia fluitans</name>
    <dbReference type="NCBI Taxonomy" id="41844"/>
    <lineage>
        <taxon>Eukaryota</taxon>
        <taxon>Viridiplantae</taxon>
        <taxon>Streptophyta</taxon>
        <taxon>Embryophyta</taxon>
        <taxon>Marchantiophyta</taxon>
        <taxon>Marchantiopsida</taxon>
        <taxon>Marchantiidae</taxon>
        <taxon>Marchantiales</taxon>
        <taxon>Ricciaceae</taxon>
        <taxon>Riccia</taxon>
    </lineage>
</organism>
<evidence type="ECO:0000313" key="2">
    <source>
        <dbReference type="Proteomes" id="UP001605036"/>
    </source>
</evidence>
<proteinExistence type="predicted"/>
<gene>
    <name evidence="1" type="ORF">R1flu_007785</name>
</gene>
<sequence length="95" mass="11364">MADYDELFRLTLNHQQGEEVLNTLDQYSRWELRAWQKYFDLLAGLTPLPLTLHFAFIQDVVSAKLKHKNELALILDPWEQVEEPADNTIWEFLRY</sequence>
<accession>A0ABD1Z0D4</accession>
<dbReference type="Proteomes" id="UP001605036">
    <property type="component" value="Unassembled WGS sequence"/>
</dbReference>
<protein>
    <submittedName>
        <fullName evidence="1">Uncharacterized protein</fullName>
    </submittedName>
</protein>
<comment type="caution">
    <text evidence="1">The sequence shown here is derived from an EMBL/GenBank/DDBJ whole genome shotgun (WGS) entry which is preliminary data.</text>
</comment>
<name>A0ABD1Z0D4_9MARC</name>
<evidence type="ECO:0000313" key="1">
    <source>
        <dbReference type="EMBL" id="KAL2636306.1"/>
    </source>
</evidence>